<feature type="binding site" evidence="3">
    <location>
        <position position="25"/>
    </location>
    <ligand>
        <name>a divalent metal cation</name>
        <dbReference type="ChEBI" id="CHEBI:60240"/>
    </ligand>
</feature>
<feature type="binding site" evidence="3">
    <location>
        <position position="106"/>
    </location>
    <ligand>
        <name>substrate</name>
    </ligand>
</feature>
<comment type="similarity">
    <text evidence="1">Belongs to the SMP-30/CGR1 family.</text>
</comment>
<dbReference type="SUPFAM" id="SSF63829">
    <property type="entry name" value="Calcium-dependent phosphotriesterase"/>
    <property type="match status" value="1"/>
</dbReference>
<accession>A0A8H9IX96</accession>
<keyword evidence="3" id="KW-0862">Zinc</keyword>
<name>A0A8H9IX96_9PSEU</name>
<dbReference type="GO" id="GO:0004341">
    <property type="term" value="F:gluconolactonase activity"/>
    <property type="evidence" value="ECO:0007669"/>
    <property type="project" value="TreeGrafter"/>
</dbReference>
<dbReference type="EMBL" id="BNAV01000009">
    <property type="protein sequence ID" value="GHF73025.1"/>
    <property type="molecule type" value="Genomic_DNA"/>
</dbReference>
<dbReference type="InterPro" id="IPR005511">
    <property type="entry name" value="SMP-30"/>
</dbReference>
<evidence type="ECO:0000256" key="3">
    <source>
        <dbReference type="PIRSR" id="PIRSR605511-2"/>
    </source>
</evidence>
<dbReference type="GO" id="GO:0019853">
    <property type="term" value="P:L-ascorbic acid biosynthetic process"/>
    <property type="evidence" value="ECO:0007669"/>
    <property type="project" value="TreeGrafter"/>
</dbReference>
<feature type="domain" description="SMP-30/Gluconolactonase/LRE-like region" evidence="4">
    <location>
        <begin position="23"/>
        <end position="260"/>
    </location>
</feature>
<dbReference type="PANTHER" id="PTHR10907:SF47">
    <property type="entry name" value="REGUCALCIN"/>
    <property type="match status" value="1"/>
</dbReference>
<feature type="binding site" evidence="3">
    <location>
        <position position="200"/>
    </location>
    <ligand>
        <name>a divalent metal cation</name>
        <dbReference type="ChEBI" id="CHEBI:60240"/>
    </ligand>
</feature>
<evidence type="ECO:0000313" key="5">
    <source>
        <dbReference type="EMBL" id="GHF73025.1"/>
    </source>
</evidence>
<comment type="caution">
    <text evidence="5">The sequence shown here is derived from an EMBL/GenBank/DDBJ whole genome shotgun (WGS) entry which is preliminary data.</text>
</comment>
<comment type="cofactor">
    <cofactor evidence="3">
        <name>Zn(2+)</name>
        <dbReference type="ChEBI" id="CHEBI:29105"/>
    </cofactor>
    <text evidence="3">Binds 1 divalent metal cation per subunit.</text>
</comment>
<proteinExistence type="inferred from homology"/>
<dbReference type="Pfam" id="PF08450">
    <property type="entry name" value="SGL"/>
    <property type="match status" value="1"/>
</dbReference>
<feature type="binding site" evidence="3">
    <location>
        <position position="124"/>
    </location>
    <ligand>
        <name>substrate</name>
    </ligand>
</feature>
<dbReference type="PRINTS" id="PR01790">
    <property type="entry name" value="SMP30FAMILY"/>
</dbReference>
<dbReference type="InterPro" id="IPR013658">
    <property type="entry name" value="SGL"/>
</dbReference>
<gene>
    <name evidence="5" type="ORF">GCM10017566_53670</name>
</gene>
<feature type="binding site" evidence="3">
    <location>
        <position position="150"/>
    </location>
    <ligand>
        <name>a divalent metal cation</name>
        <dbReference type="ChEBI" id="CHEBI:60240"/>
    </ligand>
</feature>
<reference evidence="5" key="2">
    <citation type="submission" date="2020-09" db="EMBL/GenBank/DDBJ databases">
        <authorList>
            <person name="Sun Q."/>
            <person name="Zhou Y."/>
        </authorList>
    </citation>
    <scope>NUCLEOTIDE SEQUENCE</scope>
    <source>
        <strain evidence="5">CGMCC 4.7679</strain>
    </source>
</reference>
<dbReference type="Gene3D" id="2.120.10.30">
    <property type="entry name" value="TolB, C-terminal domain"/>
    <property type="match status" value="1"/>
</dbReference>
<dbReference type="OrthoDB" id="2633250at2"/>
<reference evidence="5" key="1">
    <citation type="journal article" date="2014" name="Int. J. Syst. Evol. Microbiol.">
        <title>Complete genome sequence of Corynebacterium casei LMG S-19264T (=DSM 44701T), isolated from a smear-ripened cheese.</title>
        <authorList>
            <consortium name="US DOE Joint Genome Institute (JGI-PGF)"/>
            <person name="Walter F."/>
            <person name="Albersmeier A."/>
            <person name="Kalinowski J."/>
            <person name="Ruckert C."/>
        </authorList>
    </citation>
    <scope>NUCLEOTIDE SEQUENCE</scope>
    <source>
        <strain evidence="5">CGMCC 4.7679</strain>
    </source>
</reference>
<evidence type="ECO:0000313" key="6">
    <source>
        <dbReference type="Proteomes" id="UP000658656"/>
    </source>
</evidence>
<dbReference type="GO" id="GO:0005509">
    <property type="term" value="F:calcium ion binding"/>
    <property type="evidence" value="ECO:0007669"/>
    <property type="project" value="TreeGrafter"/>
</dbReference>
<feature type="active site" description="Proton donor/acceptor" evidence="2">
    <location>
        <position position="200"/>
    </location>
</feature>
<dbReference type="InterPro" id="IPR011042">
    <property type="entry name" value="6-blade_b-propeller_TolB-like"/>
</dbReference>
<dbReference type="Proteomes" id="UP000658656">
    <property type="component" value="Unassembled WGS sequence"/>
</dbReference>
<dbReference type="PANTHER" id="PTHR10907">
    <property type="entry name" value="REGUCALCIN"/>
    <property type="match status" value="1"/>
</dbReference>
<keyword evidence="6" id="KW-1185">Reference proteome</keyword>
<evidence type="ECO:0000256" key="1">
    <source>
        <dbReference type="ARBA" id="ARBA00008853"/>
    </source>
</evidence>
<evidence type="ECO:0000256" key="2">
    <source>
        <dbReference type="PIRSR" id="PIRSR605511-1"/>
    </source>
</evidence>
<keyword evidence="3" id="KW-0479">Metal-binding</keyword>
<evidence type="ECO:0000259" key="4">
    <source>
        <dbReference type="Pfam" id="PF08450"/>
    </source>
</evidence>
<sequence length="292" mass="30891">MAGPSSCEVVLEAAPVSTAVAELGESPLWTADTGLRWLDVPGRQLHTLDLEGRHQCVPLSARITAVELGPEEDLLAVTSTGFGWLDPGSGHVEQFAEIVAAPVSMNDGGIDPRGRAWAGSAVRDGSRRGALYRLDGRGVTTHLEKLSMSNGIDWSPDGDELYHVDSTAGTVTAWQFHLDSGELDMPRLLRRIPEETGLPDGLTVDGNGDLWLALWGAGQVWRLDRETGETTAIVEVPVPCPTSCAFGGRDLSTLYITTANSGDAVGGGLLHAVDVPVRGLLPHRFSGGVPCV</sequence>
<organism evidence="5 6">
    <name type="scientific">Amycolatopsis bartoniae</name>
    <dbReference type="NCBI Taxonomy" id="941986"/>
    <lineage>
        <taxon>Bacteria</taxon>
        <taxon>Bacillati</taxon>
        <taxon>Actinomycetota</taxon>
        <taxon>Actinomycetes</taxon>
        <taxon>Pseudonocardiales</taxon>
        <taxon>Pseudonocardiaceae</taxon>
        <taxon>Amycolatopsis</taxon>
    </lineage>
</organism>
<dbReference type="AlphaFoldDB" id="A0A8H9IX96"/>
<protein>
    <recommendedName>
        <fullName evidence="4">SMP-30/Gluconolactonase/LRE-like region domain-containing protein</fullName>
    </recommendedName>
</protein>